<gene>
    <name evidence="2" type="ORF">LZ536_09945</name>
</gene>
<sequence>MDPRDHWRQVYETKQPGEVSWFQDSPSPSLEALDRIDANPSQSLVDIGAGASVLADALLDRGWSDITLVDIAEPALDAVRRRLGARADQAHWEIADIRHWRPTRTYDIWHDRAVFHFLTTPDERQAYRRALLAGTHPGSHVIVATFALDGPDKCSGLPVHRYDAAGLSAELGDDFVPVADWIETHITPWGSDQRFQWAVFRRA</sequence>
<dbReference type="Gene3D" id="3.40.50.150">
    <property type="entry name" value="Vaccinia Virus protein VP39"/>
    <property type="match status" value="1"/>
</dbReference>
<evidence type="ECO:0000313" key="2">
    <source>
        <dbReference type="EMBL" id="MCL6684219.1"/>
    </source>
</evidence>
<dbReference type="PANTHER" id="PTHR12843">
    <property type="entry name" value="PROTEIN-LYSINE N-METHYLTRANSFERASE METTL10"/>
    <property type="match status" value="1"/>
</dbReference>
<dbReference type="InterPro" id="IPR041698">
    <property type="entry name" value="Methyltransf_25"/>
</dbReference>
<dbReference type="GO" id="GO:0008168">
    <property type="term" value="F:methyltransferase activity"/>
    <property type="evidence" value="ECO:0007669"/>
    <property type="project" value="UniProtKB-KW"/>
</dbReference>
<name>A0ABT0RNI6_9SPHN</name>
<dbReference type="CDD" id="cd02440">
    <property type="entry name" value="AdoMet_MTases"/>
    <property type="match status" value="1"/>
</dbReference>
<dbReference type="PANTHER" id="PTHR12843:SF5">
    <property type="entry name" value="EEF1A LYSINE METHYLTRANSFERASE 2"/>
    <property type="match status" value="1"/>
</dbReference>
<dbReference type="GO" id="GO:0032259">
    <property type="term" value="P:methylation"/>
    <property type="evidence" value="ECO:0007669"/>
    <property type="project" value="UniProtKB-KW"/>
</dbReference>
<evidence type="ECO:0000313" key="3">
    <source>
        <dbReference type="Proteomes" id="UP001165363"/>
    </source>
</evidence>
<dbReference type="RefSeq" id="WP_249848643.1">
    <property type="nucleotide sequence ID" value="NZ_JAMGBD010000002.1"/>
</dbReference>
<keyword evidence="3" id="KW-1185">Reference proteome</keyword>
<dbReference type="EMBL" id="JAMGBD010000002">
    <property type="protein sequence ID" value="MCL6684219.1"/>
    <property type="molecule type" value="Genomic_DNA"/>
</dbReference>
<dbReference type="Pfam" id="PF13649">
    <property type="entry name" value="Methyltransf_25"/>
    <property type="match status" value="1"/>
</dbReference>
<reference evidence="2" key="1">
    <citation type="submission" date="2022-05" db="EMBL/GenBank/DDBJ databases">
        <authorList>
            <person name="Jo J.-H."/>
            <person name="Im W.-T."/>
        </authorList>
    </citation>
    <scope>NUCLEOTIDE SEQUENCE</scope>
    <source>
        <strain evidence="2">SE158</strain>
    </source>
</reference>
<accession>A0ABT0RNI6</accession>
<dbReference type="InterPro" id="IPR029063">
    <property type="entry name" value="SAM-dependent_MTases_sf"/>
</dbReference>
<keyword evidence="2" id="KW-0489">Methyltransferase</keyword>
<feature type="domain" description="Methyltransferase" evidence="1">
    <location>
        <begin position="45"/>
        <end position="130"/>
    </location>
</feature>
<evidence type="ECO:0000259" key="1">
    <source>
        <dbReference type="Pfam" id="PF13649"/>
    </source>
</evidence>
<dbReference type="Proteomes" id="UP001165363">
    <property type="component" value="Unassembled WGS sequence"/>
</dbReference>
<dbReference type="SUPFAM" id="SSF53335">
    <property type="entry name" value="S-adenosyl-L-methionine-dependent methyltransferases"/>
    <property type="match status" value="1"/>
</dbReference>
<protein>
    <submittedName>
        <fullName evidence="2">Class I SAM-dependent methyltransferase</fullName>
    </submittedName>
</protein>
<keyword evidence="2" id="KW-0808">Transferase</keyword>
<proteinExistence type="predicted"/>
<organism evidence="2 3">
    <name type="scientific">Sphingomonas alba</name>
    <dbReference type="NCBI Taxonomy" id="2908208"/>
    <lineage>
        <taxon>Bacteria</taxon>
        <taxon>Pseudomonadati</taxon>
        <taxon>Pseudomonadota</taxon>
        <taxon>Alphaproteobacteria</taxon>
        <taxon>Sphingomonadales</taxon>
        <taxon>Sphingomonadaceae</taxon>
        <taxon>Sphingomonas</taxon>
    </lineage>
</organism>
<comment type="caution">
    <text evidence="2">The sequence shown here is derived from an EMBL/GenBank/DDBJ whole genome shotgun (WGS) entry which is preliminary data.</text>
</comment>